<organism evidence="1 2">
    <name type="scientific">Leptotrombidium deliense</name>
    <dbReference type="NCBI Taxonomy" id="299467"/>
    <lineage>
        <taxon>Eukaryota</taxon>
        <taxon>Metazoa</taxon>
        <taxon>Ecdysozoa</taxon>
        <taxon>Arthropoda</taxon>
        <taxon>Chelicerata</taxon>
        <taxon>Arachnida</taxon>
        <taxon>Acari</taxon>
        <taxon>Acariformes</taxon>
        <taxon>Trombidiformes</taxon>
        <taxon>Prostigmata</taxon>
        <taxon>Anystina</taxon>
        <taxon>Parasitengona</taxon>
        <taxon>Trombiculoidea</taxon>
        <taxon>Trombiculidae</taxon>
        <taxon>Leptotrombidium</taxon>
    </lineage>
</organism>
<evidence type="ECO:0000313" key="2">
    <source>
        <dbReference type="Proteomes" id="UP000288716"/>
    </source>
</evidence>
<reference evidence="1 2" key="1">
    <citation type="journal article" date="2018" name="Gigascience">
        <title>Genomes of trombidid mites reveal novel predicted allergens and laterally-transferred genes associated with secondary metabolism.</title>
        <authorList>
            <person name="Dong X."/>
            <person name="Chaisiri K."/>
            <person name="Xia D."/>
            <person name="Armstrong S.D."/>
            <person name="Fang Y."/>
            <person name="Donnelly M.J."/>
            <person name="Kadowaki T."/>
            <person name="McGarry J.W."/>
            <person name="Darby A.C."/>
            <person name="Makepeace B.L."/>
        </authorList>
    </citation>
    <scope>NUCLEOTIDE SEQUENCE [LARGE SCALE GENOMIC DNA]</scope>
    <source>
        <strain evidence="1">UoL-UT</strain>
    </source>
</reference>
<proteinExistence type="predicted"/>
<dbReference type="AlphaFoldDB" id="A0A443S0R5"/>
<keyword evidence="2" id="KW-1185">Reference proteome</keyword>
<comment type="caution">
    <text evidence="1">The sequence shown here is derived from an EMBL/GenBank/DDBJ whole genome shotgun (WGS) entry which is preliminary data.</text>
</comment>
<dbReference type="EMBL" id="NCKV01013818">
    <property type="protein sequence ID" value="RWS21071.1"/>
    <property type="molecule type" value="Genomic_DNA"/>
</dbReference>
<name>A0A443S0R5_9ACAR</name>
<accession>A0A443S0R5</accession>
<dbReference type="Proteomes" id="UP000288716">
    <property type="component" value="Unassembled WGS sequence"/>
</dbReference>
<evidence type="ECO:0000313" key="1">
    <source>
        <dbReference type="EMBL" id="RWS21071.1"/>
    </source>
</evidence>
<sequence length="18" mass="2233">MFAMVIVCDWYSLEKLQR</sequence>
<dbReference type="VEuPathDB" id="VectorBase:LDEU010969"/>
<protein>
    <submittedName>
        <fullName evidence="1">Uncharacterized protein</fullName>
    </submittedName>
</protein>
<gene>
    <name evidence="1" type="ORF">B4U80_08640</name>
</gene>